<dbReference type="EMBL" id="FUYH01000001">
    <property type="protein sequence ID" value="SKA75553.1"/>
    <property type="molecule type" value="Genomic_DNA"/>
</dbReference>
<dbReference type="AlphaFoldDB" id="A0A1T4WE28"/>
<protein>
    <submittedName>
        <fullName evidence="2">Secreted protein containing C-terminal beta-propeller domain</fullName>
    </submittedName>
</protein>
<reference evidence="3" key="1">
    <citation type="submission" date="2017-02" db="EMBL/GenBank/DDBJ databases">
        <authorList>
            <person name="Varghese N."/>
            <person name="Submissions S."/>
        </authorList>
    </citation>
    <scope>NUCLEOTIDE SEQUENCE [LARGE SCALE GENOMIC DNA]</scope>
    <source>
        <strain evidence="3">USBA 833</strain>
    </source>
</reference>
<keyword evidence="3" id="KW-1185">Reference proteome</keyword>
<keyword evidence="1" id="KW-0472">Membrane</keyword>
<keyword evidence="1" id="KW-1133">Transmembrane helix</keyword>
<feature type="transmembrane region" description="Helical" evidence="1">
    <location>
        <begin position="44"/>
        <end position="63"/>
    </location>
</feature>
<sequence length="679" mass="78746">MNEDKDKLNLSDLDKINVSHELKHKTINRCLYNRKIKKPILTKAAIAFALVFVFIFSTTSILANKSKTLESSSDYSMERLKSKEQLISMLNEIYKDRKYAGEDLNFGVQMKSESSNRSGHSNTNVQVEGIDEADIIKTDGKYIYSINQFKNEIIVIKADKKAEVINRFNPKDFIEGKEASEYQKDYQREIYVREMFLYEKRSKKYLVVMSSVNRYKNTNNSQGNPELQPFTRDSKVSIMPIRFGIYSTLVSIIDITNPQYFKPIKQFEVSGNLMSSRVKNNMFYMVTNKWTDFYFYRQEKSDDILPFYIEYGDNIVKKKISPENIMYNKNNIDSNFTIISEINLDELDIFNEAILGNFDNMYMSKDSLYLTSMRGEEIKKGTDNQSDASVSYYKNKTIIYKFELKNKVNYVSFAEADGLIINQFSMDEYKGYFRIATTEDIYSENKVNTTNSLYVFDKNMKLAGSLKDIAPSERIYSTRFDKDKLYMVTFKQVDPLFVIDLKNPKEPKILGLLKIPGYSTYLHPIDSKNILGFGMDTGNIDERVINKGMKIALFDISDLSSPKEKANIEIGGKGTFSESLYNHKALTVYDNLYAFDLFETKDDDSYMPSFRGLVLLEIKDDSIKVKCRISHSDLTNQEDYYTDYGYRAVFIDNYMYVLSNVGISVVNLDDMNIVQKEKI</sequence>
<keyword evidence="1" id="KW-0812">Transmembrane</keyword>
<dbReference type="InterPro" id="IPR014441">
    <property type="entry name" value="UCP006425_b-propeller"/>
</dbReference>
<gene>
    <name evidence="2" type="ORF">SAMN05443428_10144</name>
</gene>
<dbReference type="STRING" id="1147123.SAMN05443428_10144"/>
<dbReference type="Proteomes" id="UP000190105">
    <property type="component" value="Unassembled WGS sequence"/>
</dbReference>
<evidence type="ECO:0000313" key="3">
    <source>
        <dbReference type="Proteomes" id="UP000190105"/>
    </source>
</evidence>
<dbReference type="PIRSF" id="PIRSF006425">
    <property type="entry name" value="UCP006425_WD40"/>
    <property type="match status" value="1"/>
</dbReference>
<name>A0A1T4WE28_9CLOT</name>
<proteinExistence type="predicted"/>
<dbReference type="Pfam" id="PF09826">
    <property type="entry name" value="Beta_propel"/>
    <property type="match status" value="1"/>
</dbReference>
<dbReference type="OrthoDB" id="9778998at2"/>
<evidence type="ECO:0000256" key="1">
    <source>
        <dbReference type="SAM" id="Phobius"/>
    </source>
</evidence>
<dbReference type="RefSeq" id="WP_078695089.1">
    <property type="nucleotide sequence ID" value="NZ_FUYH01000001.1"/>
</dbReference>
<organism evidence="2 3">
    <name type="scientific">Caloramator quimbayensis</name>
    <dbReference type="NCBI Taxonomy" id="1147123"/>
    <lineage>
        <taxon>Bacteria</taxon>
        <taxon>Bacillati</taxon>
        <taxon>Bacillota</taxon>
        <taxon>Clostridia</taxon>
        <taxon>Eubacteriales</taxon>
        <taxon>Clostridiaceae</taxon>
        <taxon>Caloramator</taxon>
    </lineage>
</organism>
<dbReference type="InterPro" id="IPR019198">
    <property type="entry name" value="Beta_propeller_containing"/>
</dbReference>
<accession>A0A1T4WE28</accession>
<evidence type="ECO:0000313" key="2">
    <source>
        <dbReference type="EMBL" id="SKA75553.1"/>
    </source>
</evidence>